<dbReference type="RefSeq" id="WP_184252851.1">
    <property type="nucleotide sequence ID" value="NZ_JACHIO010000002.1"/>
</dbReference>
<keyword evidence="2" id="KW-0812">Transmembrane</keyword>
<evidence type="ECO:0000313" key="4">
    <source>
        <dbReference type="Proteomes" id="UP000584867"/>
    </source>
</evidence>
<name>A0A7W7ZLZ3_9BACT</name>
<keyword evidence="2" id="KW-1133">Transmembrane helix</keyword>
<proteinExistence type="predicted"/>
<evidence type="ECO:0000256" key="1">
    <source>
        <dbReference type="SAM" id="MobiDB-lite"/>
    </source>
</evidence>
<dbReference type="EMBL" id="JACHIO010000002">
    <property type="protein sequence ID" value="MBB5062370.1"/>
    <property type="molecule type" value="Genomic_DNA"/>
</dbReference>
<keyword evidence="2" id="KW-0472">Membrane</keyword>
<feature type="transmembrane region" description="Helical" evidence="2">
    <location>
        <begin position="55"/>
        <end position="72"/>
    </location>
</feature>
<sequence length="154" mass="17044">MSATPAKPLDSESPLSKAMPDETGTTREVIAWSSFFFALLQSVCTFFAALDGLRLAIGIGSLAVSAGVGTAMDRFHQDWIRVPMMGLALVGSLLNLVILAQVRHLRNRPASQWRRIPLSPHKIRMERVQIVLSIATLVLIGLEEYLHLRWCGHL</sequence>
<dbReference type="AlphaFoldDB" id="A0A7W7ZLZ3"/>
<feature type="transmembrane region" description="Helical" evidence="2">
    <location>
        <begin position="29"/>
        <end position="48"/>
    </location>
</feature>
<comment type="caution">
    <text evidence="3">The sequence shown here is derived from an EMBL/GenBank/DDBJ whole genome shotgun (WGS) entry which is preliminary data.</text>
</comment>
<evidence type="ECO:0000313" key="3">
    <source>
        <dbReference type="EMBL" id="MBB5062370.1"/>
    </source>
</evidence>
<reference evidence="3 4" key="1">
    <citation type="submission" date="2020-08" db="EMBL/GenBank/DDBJ databases">
        <title>Genomic Encyclopedia of Type Strains, Phase IV (KMG-V): Genome sequencing to study the core and pangenomes of soil and plant-associated prokaryotes.</title>
        <authorList>
            <person name="Whitman W."/>
        </authorList>
    </citation>
    <scope>NUCLEOTIDE SEQUENCE [LARGE SCALE GENOMIC DNA]</scope>
    <source>
        <strain evidence="3 4">X5P3</strain>
    </source>
</reference>
<accession>A0A7W7ZLZ3</accession>
<organism evidence="3 4">
    <name type="scientific">Granulicella mallensis</name>
    <dbReference type="NCBI Taxonomy" id="940614"/>
    <lineage>
        <taxon>Bacteria</taxon>
        <taxon>Pseudomonadati</taxon>
        <taxon>Acidobacteriota</taxon>
        <taxon>Terriglobia</taxon>
        <taxon>Terriglobales</taxon>
        <taxon>Acidobacteriaceae</taxon>
        <taxon>Granulicella</taxon>
    </lineage>
</organism>
<dbReference type="Proteomes" id="UP000584867">
    <property type="component" value="Unassembled WGS sequence"/>
</dbReference>
<evidence type="ECO:0000256" key="2">
    <source>
        <dbReference type="SAM" id="Phobius"/>
    </source>
</evidence>
<protein>
    <submittedName>
        <fullName evidence="3">Uncharacterized protein</fullName>
    </submittedName>
</protein>
<gene>
    <name evidence="3" type="ORF">HDF15_000697</name>
</gene>
<feature type="region of interest" description="Disordered" evidence="1">
    <location>
        <begin position="1"/>
        <end position="21"/>
    </location>
</feature>
<feature type="transmembrane region" description="Helical" evidence="2">
    <location>
        <begin position="84"/>
        <end position="102"/>
    </location>
</feature>